<gene>
    <name evidence="1" type="ORF">F5050DRAFT_1768365</name>
</gene>
<accession>A0ABQ8Q9R6</accession>
<name>A0ABQ8Q9R6_9AGAR</name>
<dbReference type="Proteomes" id="UP001163828">
    <property type="component" value="Unassembled WGS sequence"/>
</dbReference>
<reference evidence="1" key="1">
    <citation type="submission" date="2022-08" db="EMBL/GenBank/DDBJ databases">
        <authorList>
            <consortium name="DOE Joint Genome Institute"/>
            <person name="Min B."/>
            <person name="Riley R."/>
            <person name="Sierra-Patev S."/>
            <person name="Naranjo-Ortiz M."/>
            <person name="Looney B."/>
            <person name="Konkel Z."/>
            <person name="Slot J.C."/>
            <person name="Sakamoto Y."/>
            <person name="Steenwyk J.L."/>
            <person name="Rokas A."/>
            <person name="Carro J."/>
            <person name="Camarero S."/>
            <person name="Ferreira P."/>
            <person name="Molpeceres G."/>
            <person name="Ruiz-Duenas F.J."/>
            <person name="Serrano A."/>
            <person name="Henrissat B."/>
            <person name="Drula E."/>
            <person name="Hughes K.W."/>
            <person name="Mata J.L."/>
            <person name="Ishikawa N.K."/>
            <person name="Vargas-Isla R."/>
            <person name="Ushijima S."/>
            <person name="Smith C.A."/>
            <person name="Ahrendt S."/>
            <person name="Andreopoulos W."/>
            <person name="He G."/>
            <person name="Labutti K."/>
            <person name="Lipzen A."/>
            <person name="Ng V."/>
            <person name="Sandor L."/>
            <person name="Barry K."/>
            <person name="Martinez A.T."/>
            <person name="Xiao Y."/>
            <person name="Gibbons J.G."/>
            <person name="Terashima K."/>
            <person name="Hibbett D.S."/>
            <person name="Grigoriev I.V."/>
        </authorList>
    </citation>
    <scope>NUCLEOTIDE SEQUENCE</scope>
    <source>
        <strain evidence="1">TFB10827</strain>
    </source>
</reference>
<evidence type="ECO:0000313" key="2">
    <source>
        <dbReference type="Proteomes" id="UP001163828"/>
    </source>
</evidence>
<comment type="caution">
    <text evidence="1">The sequence shown here is derived from an EMBL/GenBank/DDBJ whole genome shotgun (WGS) entry which is preliminary data.</text>
</comment>
<proteinExistence type="predicted"/>
<protein>
    <submittedName>
        <fullName evidence="1">Uncharacterized protein</fullName>
    </submittedName>
</protein>
<evidence type="ECO:0000313" key="1">
    <source>
        <dbReference type="EMBL" id="KAJ3995288.1"/>
    </source>
</evidence>
<sequence length="219" mass="24715">MSSDYRCSYVSFMPNMNQLDLTQWNDSSRRTVNKGSVCKNPGLTLSVPENPIKVLTGIPIHATYEGFDTFVYSTRFLLSQARLSLRTRFTISTPTPSKVKELGRGSPSPPVFLLCSMTSLPSQTQIPSTRKMRTMHNTYLFLQPAPSITLLRKYVLAPTAFVTFHSPAMQSQRKDRFKCNPPLCSTTLGRTVNFPNPKLCMKSVPSYPYRECRKIISVS</sequence>
<dbReference type="EMBL" id="MU790660">
    <property type="protein sequence ID" value="KAJ3995288.1"/>
    <property type="molecule type" value="Genomic_DNA"/>
</dbReference>
<keyword evidence="2" id="KW-1185">Reference proteome</keyword>
<organism evidence="1 2">
    <name type="scientific">Lentinula boryana</name>
    <dbReference type="NCBI Taxonomy" id="40481"/>
    <lineage>
        <taxon>Eukaryota</taxon>
        <taxon>Fungi</taxon>
        <taxon>Dikarya</taxon>
        <taxon>Basidiomycota</taxon>
        <taxon>Agaricomycotina</taxon>
        <taxon>Agaricomycetes</taxon>
        <taxon>Agaricomycetidae</taxon>
        <taxon>Agaricales</taxon>
        <taxon>Marasmiineae</taxon>
        <taxon>Omphalotaceae</taxon>
        <taxon>Lentinula</taxon>
    </lineage>
</organism>